<feature type="region of interest" description="Disordered" evidence="1">
    <location>
        <begin position="26"/>
        <end position="79"/>
    </location>
</feature>
<reference evidence="2" key="2">
    <citation type="submission" date="2020-05" db="UniProtKB">
        <authorList>
            <consortium name="EnsemblMetazoa"/>
        </authorList>
    </citation>
    <scope>IDENTIFICATION</scope>
    <source>
        <strain evidence="2">WRAIR2</strain>
    </source>
</reference>
<dbReference type="EnsemblMetazoa" id="ADIR001083-RA">
    <property type="protein sequence ID" value="ADIR001083-PA"/>
    <property type="gene ID" value="ADIR001083"/>
</dbReference>
<accession>A0A182N0C8</accession>
<feature type="compositionally biased region" description="Low complexity" evidence="1">
    <location>
        <begin position="201"/>
        <end position="213"/>
    </location>
</feature>
<evidence type="ECO:0000313" key="2">
    <source>
        <dbReference type="EnsemblMetazoa" id="ADIR001083-PA"/>
    </source>
</evidence>
<dbReference type="VEuPathDB" id="VectorBase:ADIR001083"/>
<name>A0A182N0C8_9DIPT</name>
<proteinExistence type="predicted"/>
<evidence type="ECO:0000313" key="3">
    <source>
        <dbReference type="Proteomes" id="UP000075884"/>
    </source>
</evidence>
<feature type="compositionally biased region" description="Low complexity" evidence="1">
    <location>
        <begin position="96"/>
        <end position="113"/>
    </location>
</feature>
<feature type="compositionally biased region" description="Gly residues" evidence="1">
    <location>
        <begin position="214"/>
        <end position="223"/>
    </location>
</feature>
<dbReference type="STRING" id="7168.A0A182N0C8"/>
<dbReference type="Proteomes" id="UP000075884">
    <property type="component" value="Unassembled WGS sequence"/>
</dbReference>
<feature type="compositionally biased region" description="Polar residues" evidence="1">
    <location>
        <begin position="117"/>
        <end position="134"/>
    </location>
</feature>
<evidence type="ECO:0000256" key="1">
    <source>
        <dbReference type="SAM" id="MobiDB-lite"/>
    </source>
</evidence>
<reference evidence="3" key="1">
    <citation type="submission" date="2013-03" db="EMBL/GenBank/DDBJ databases">
        <title>The Genome Sequence of Anopheles dirus WRAIR2.</title>
        <authorList>
            <consortium name="The Broad Institute Genomics Platform"/>
            <person name="Neafsey D.E."/>
            <person name="Walton C."/>
            <person name="Walker B."/>
            <person name="Young S.K."/>
            <person name="Zeng Q."/>
            <person name="Gargeya S."/>
            <person name="Fitzgerald M."/>
            <person name="Haas B."/>
            <person name="Abouelleil A."/>
            <person name="Allen A.W."/>
            <person name="Alvarado L."/>
            <person name="Arachchi H.M."/>
            <person name="Berlin A.M."/>
            <person name="Chapman S.B."/>
            <person name="Gainer-Dewar J."/>
            <person name="Goldberg J."/>
            <person name="Griggs A."/>
            <person name="Gujja S."/>
            <person name="Hansen M."/>
            <person name="Howarth C."/>
            <person name="Imamovic A."/>
            <person name="Ireland A."/>
            <person name="Larimer J."/>
            <person name="McCowan C."/>
            <person name="Murphy C."/>
            <person name="Pearson M."/>
            <person name="Poon T.W."/>
            <person name="Priest M."/>
            <person name="Roberts A."/>
            <person name="Saif S."/>
            <person name="Shea T."/>
            <person name="Sisk P."/>
            <person name="Sykes S."/>
            <person name="Wortman J."/>
            <person name="Nusbaum C."/>
            <person name="Birren B."/>
        </authorList>
    </citation>
    <scope>NUCLEOTIDE SEQUENCE [LARGE SCALE GENOMIC DNA]</scope>
    <source>
        <strain evidence="3">WRAIR2</strain>
    </source>
</reference>
<protein>
    <submittedName>
        <fullName evidence="2">Uncharacterized protein</fullName>
    </submittedName>
</protein>
<feature type="region of interest" description="Disordered" evidence="1">
    <location>
        <begin position="95"/>
        <end position="239"/>
    </location>
</feature>
<dbReference type="AlphaFoldDB" id="A0A182N0C8"/>
<feature type="compositionally biased region" description="Basic and acidic residues" evidence="1">
    <location>
        <begin position="268"/>
        <end position="280"/>
    </location>
</feature>
<feature type="region of interest" description="Disordered" evidence="1">
    <location>
        <begin position="256"/>
        <end position="293"/>
    </location>
</feature>
<keyword evidence="3" id="KW-1185">Reference proteome</keyword>
<sequence length="317" mass="31776">MKSNQKVSVSDKIKIWSSRNQIIKAAASTVPAAGSEEETAAGEPADSSPAVQLRARDPPANRHNHNNNNNNSPLNQCINELTSNLHSRRCVSELVAASSSGTSNTTNTSINAGPSDPAQQSTVAPHQQSTTNHNGGAPTAPAGPEPPGEGGDVPAPDPGRPSRTRSASQGEATGPLLASPSHFVTVIEVKESQSSNGGGSSSSHGPPGSQDGPSEGGGGGGGEASTPAAPPPTKPVNYENVLINTGARFGGSVENLVAAGDGGASTFHDNKHPKPSERMSDGGGGSFTGGSSISERTSLLLGASSAAADLKKKVPPR</sequence>
<organism evidence="2 3">
    <name type="scientific">Anopheles dirus</name>
    <dbReference type="NCBI Taxonomy" id="7168"/>
    <lineage>
        <taxon>Eukaryota</taxon>
        <taxon>Metazoa</taxon>
        <taxon>Ecdysozoa</taxon>
        <taxon>Arthropoda</taxon>
        <taxon>Hexapoda</taxon>
        <taxon>Insecta</taxon>
        <taxon>Pterygota</taxon>
        <taxon>Neoptera</taxon>
        <taxon>Endopterygota</taxon>
        <taxon>Diptera</taxon>
        <taxon>Nematocera</taxon>
        <taxon>Culicoidea</taxon>
        <taxon>Culicidae</taxon>
        <taxon>Anophelinae</taxon>
        <taxon>Anopheles</taxon>
    </lineage>
</organism>